<accession>W4GCL1</accession>
<evidence type="ECO:0000256" key="1">
    <source>
        <dbReference type="SAM" id="MobiDB-lite"/>
    </source>
</evidence>
<dbReference type="AlphaFoldDB" id="W4GCL1"/>
<protein>
    <submittedName>
        <fullName evidence="2">Uncharacterized protein</fullName>
    </submittedName>
</protein>
<dbReference type="GeneID" id="20810933"/>
<dbReference type="VEuPathDB" id="FungiDB:H257_08937"/>
<evidence type="ECO:0000313" key="2">
    <source>
        <dbReference type="EMBL" id="ETV77021.1"/>
    </source>
</evidence>
<name>W4GCL1_APHAT</name>
<proteinExistence type="predicted"/>
<sequence length="149" mass="16578">MSGFMQLFAAESADAAATAQCLMTWFTTFGDIWVSDGGPQIKNEVIENVGSPVAESHTKHRRWKMEWITLRKGADAVVATTRRGHVPLWKKHDLNSSSNSSSRKVSNYDMAAPRRRQNQPCVLYKANSLGGFVLLRTHTTTPVVVDRMG</sequence>
<gene>
    <name evidence="2" type="ORF">H257_08937</name>
</gene>
<reference evidence="2" key="1">
    <citation type="submission" date="2013-12" db="EMBL/GenBank/DDBJ databases">
        <title>The Genome Sequence of Aphanomyces astaci APO3.</title>
        <authorList>
            <consortium name="The Broad Institute Genomics Platform"/>
            <person name="Russ C."/>
            <person name="Tyler B."/>
            <person name="van West P."/>
            <person name="Dieguez-Uribeondo J."/>
            <person name="Young S.K."/>
            <person name="Zeng Q."/>
            <person name="Gargeya S."/>
            <person name="Fitzgerald M."/>
            <person name="Abouelleil A."/>
            <person name="Alvarado L."/>
            <person name="Chapman S.B."/>
            <person name="Gainer-Dewar J."/>
            <person name="Goldberg J."/>
            <person name="Griggs A."/>
            <person name="Gujja S."/>
            <person name="Hansen M."/>
            <person name="Howarth C."/>
            <person name="Imamovic A."/>
            <person name="Ireland A."/>
            <person name="Larimer J."/>
            <person name="McCowan C."/>
            <person name="Murphy C."/>
            <person name="Pearson M."/>
            <person name="Poon T.W."/>
            <person name="Priest M."/>
            <person name="Roberts A."/>
            <person name="Saif S."/>
            <person name="Shea T."/>
            <person name="Sykes S."/>
            <person name="Wortman J."/>
            <person name="Nusbaum C."/>
            <person name="Birren B."/>
        </authorList>
    </citation>
    <scope>NUCLEOTIDE SEQUENCE [LARGE SCALE GENOMIC DNA]</scope>
    <source>
        <strain evidence="2">APO3</strain>
    </source>
</reference>
<organism evidence="2">
    <name type="scientific">Aphanomyces astaci</name>
    <name type="common">Crayfish plague agent</name>
    <dbReference type="NCBI Taxonomy" id="112090"/>
    <lineage>
        <taxon>Eukaryota</taxon>
        <taxon>Sar</taxon>
        <taxon>Stramenopiles</taxon>
        <taxon>Oomycota</taxon>
        <taxon>Saprolegniomycetes</taxon>
        <taxon>Saprolegniales</taxon>
        <taxon>Verrucalvaceae</taxon>
        <taxon>Aphanomyces</taxon>
    </lineage>
</organism>
<dbReference type="EMBL" id="KI913134">
    <property type="protein sequence ID" value="ETV77021.1"/>
    <property type="molecule type" value="Genomic_DNA"/>
</dbReference>
<feature type="region of interest" description="Disordered" evidence="1">
    <location>
        <begin position="90"/>
        <end position="112"/>
    </location>
</feature>
<dbReference type="RefSeq" id="XP_009833327.1">
    <property type="nucleotide sequence ID" value="XM_009835025.1"/>
</dbReference>